<gene>
    <name evidence="2" type="ORF">PPACK8108_LOCUS2277</name>
</gene>
<feature type="compositionally biased region" description="Low complexity" evidence="1">
    <location>
        <begin position="342"/>
        <end position="366"/>
    </location>
</feature>
<dbReference type="Proteomes" id="UP001153365">
    <property type="component" value="Unassembled WGS sequence"/>
</dbReference>
<protein>
    <submittedName>
        <fullName evidence="2">Expressed protein</fullName>
    </submittedName>
</protein>
<feature type="compositionally biased region" description="Acidic residues" evidence="1">
    <location>
        <begin position="532"/>
        <end position="542"/>
    </location>
</feature>
<evidence type="ECO:0000256" key="1">
    <source>
        <dbReference type="SAM" id="MobiDB-lite"/>
    </source>
</evidence>
<feature type="region of interest" description="Disordered" evidence="1">
    <location>
        <begin position="440"/>
        <end position="542"/>
    </location>
</feature>
<accession>A0AAV0AIN1</accession>
<feature type="compositionally biased region" description="Low complexity" evidence="1">
    <location>
        <begin position="462"/>
        <end position="480"/>
    </location>
</feature>
<sequence>MIANSNEQSTTTDCNRNSNIQQPSLHKIDCSSSSINHHPFLINNFNNRLPLSSAAASVASTTSSYRSVIIDIYQSLYDFQRHRNDDQEIRLINCINKWYDPSAVFENPFTRAAGSQAIIDQFSLMSLIPGKIWSELGDVCESDDYDGNRVIIFTHTLHFELLQNRNHQSNEISQQQASSIRSQLDNASLPQTPYLSSIQSQLNLLTPTITNYFNQSHHHNHQSNVTTSSTYNHNQQQQHHRFRVRQAGSQTEWPISWLISRLNPIEILKNLTNLDLKLLTKLHLNEQSRIVYHEDVWGLKQVLEFLIPSFVNQAFGIQRSLVGFVGNFVAQRLIQSNRPITHSQPQGQQAHGSQQPSQQQQQQQQGLLSKRNYSIDGQCGSMSKPIAIGNLSSQISRTIQDYQDQNFSLKPSSLSGDDDDDEVLNGKRLLKALTCKEPLDQSIHSRSKSNKTKSKGMFQVNSGSGRTRSASTSSSTSTDTYDYKIKSLRKRKDDDSEPKAFGSRKRIGNGNSNKKKNRRNSNTGNGKKNLTDDEENDDDDNK</sequence>
<keyword evidence="3" id="KW-1185">Reference proteome</keyword>
<name>A0AAV0AIN1_PHAPC</name>
<feature type="compositionally biased region" description="Basic residues" evidence="1">
    <location>
        <begin position="445"/>
        <end position="454"/>
    </location>
</feature>
<organism evidence="2 3">
    <name type="scientific">Phakopsora pachyrhizi</name>
    <name type="common">Asian soybean rust disease fungus</name>
    <dbReference type="NCBI Taxonomy" id="170000"/>
    <lineage>
        <taxon>Eukaryota</taxon>
        <taxon>Fungi</taxon>
        <taxon>Dikarya</taxon>
        <taxon>Basidiomycota</taxon>
        <taxon>Pucciniomycotina</taxon>
        <taxon>Pucciniomycetes</taxon>
        <taxon>Pucciniales</taxon>
        <taxon>Phakopsoraceae</taxon>
        <taxon>Phakopsora</taxon>
    </lineage>
</organism>
<proteinExistence type="predicted"/>
<feature type="region of interest" description="Disordered" evidence="1">
    <location>
        <begin position="341"/>
        <end position="368"/>
    </location>
</feature>
<dbReference type="EMBL" id="CALTRL010000395">
    <property type="protein sequence ID" value="CAH7667843.1"/>
    <property type="molecule type" value="Genomic_DNA"/>
</dbReference>
<reference evidence="2" key="1">
    <citation type="submission" date="2022-06" db="EMBL/GenBank/DDBJ databases">
        <authorList>
            <consortium name="SYNGENTA / RWTH Aachen University"/>
        </authorList>
    </citation>
    <scope>NUCLEOTIDE SEQUENCE</scope>
</reference>
<feature type="compositionally biased region" description="Basic and acidic residues" evidence="1">
    <location>
        <begin position="481"/>
        <end position="498"/>
    </location>
</feature>
<evidence type="ECO:0000313" key="2">
    <source>
        <dbReference type="EMBL" id="CAH7667843.1"/>
    </source>
</evidence>
<evidence type="ECO:0000313" key="3">
    <source>
        <dbReference type="Proteomes" id="UP001153365"/>
    </source>
</evidence>
<dbReference type="AlphaFoldDB" id="A0AAV0AIN1"/>
<feature type="compositionally biased region" description="Basic residues" evidence="1">
    <location>
        <begin position="502"/>
        <end position="519"/>
    </location>
</feature>
<comment type="caution">
    <text evidence="2">The sequence shown here is derived from an EMBL/GenBank/DDBJ whole genome shotgun (WGS) entry which is preliminary data.</text>
</comment>